<sequence>MPDVSQSVISTWSRLIFIFLTFALSACASKNSATQQADQQQFQSPQAKPLVVESSKGTEVIQPTVVGYQPKQFDDPLESFNRPVFAFNDFLYTYALIPAAKGYKAIMPDPAEEAVSRFFSNLREPLNAINHLAQGEGNKMGSSILRFLINSTIGILGLFDPAKAWFDIEKHKSTLGDTLRFYGVDYGAFLVMPVLGPTDTRSGFSSIVESFVHPINYVTDDPQTTYFKVYSGFHSFTPRAETYEKLSEKAEDDYLFFRNLYLEGLLRDQQYQDTPNPVPDAAMDKPEQLDEQ</sequence>
<dbReference type="GO" id="GO:0016020">
    <property type="term" value="C:membrane"/>
    <property type="evidence" value="ECO:0007669"/>
    <property type="project" value="InterPro"/>
</dbReference>
<proteinExistence type="inferred from homology"/>
<feature type="signal peptide" evidence="4">
    <location>
        <begin position="1"/>
        <end position="28"/>
    </location>
</feature>
<gene>
    <name evidence="5" type="ORF">H8B19_17565</name>
</gene>
<dbReference type="Proteomes" id="UP000601768">
    <property type="component" value="Unassembled WGS sequence"/>
</dbReference>
<evidence type="ECO:0000313" key="6">
    <source>
        <dbReference type="Proteomes" id="UP000601768"/>
    </source>
</evidence>
<accession>A0A8J6M859</accession>
<keyword evidence="5" id="KW-0449">Lipoprotein</keyword>
<name>A0A8J6M859_9ALTE</name>
<reference evidence="5" key="2">
    <citation type="submission" date="2020-08" db="EMBL/GenBank/DDBJ databases">
        <authorList>
            <person name="Lai Q."/>
        </authorList>
    </citation>
    <scope>NUCLEOTIDE SEQUENCE</scope>
    <source>
        <strain evidence="5">S27-2</strain>
    </source>
</reference>
<feature type="chain" id="PRO_5035229714" evidence="4">
    <location>
        <begin position="29"/>
        <end position="292"/>
    </location>
</feature>
<dbReference type="PRINTS" id="PR01805">
    <property type="entry name" value="VACJLIPOPROT"/>
</dbReference>
<dbReference type="GO" id="GO:0120010">
    <property type="term" value="P:intermembrane phospholipid transfer"/>
    <property type="evidence" value="ECO:0007669"/>
    <property type="project" value="TreeGrafter"/>
</dbReference>
<reference evidence="5" key="1">
    <citation type="journal article" date="2018" name="Int. J. Syst. Evol. Microbiol.">
        <title>Neptunicella marina gen. nov., sp. nov., isolated from surface seawater.</title>
        <authorList>
            <person name="Liu X."/>
            <person name="Lai Q."/>
            <person name="Du Y."/>
            <person name="Zhang X."/>
            <person name="Liu Z."/>
            <person name="Sun F."/>
            <person name="Shao Z."/>
        </authorList>
    </citation>
    <scope>NUCLEOTIDE SEQUENCE</scope>
    <source>
        <strain evidence="5">S27-2</strain>
    </source>
</reference>
<dbReference type="AlphaFoldDB" id="A0A8J6M859"/>
<evidence type="ECO:0000256" key="1">
    <source>
        <dbReference type="ARBA" id="ARBA00010634"/>
    </source>
</evidence>
<comment type="caution">
    <text evidence="5">The sequence shown here is derived from an EMBL/GenBank/DDBJ whole genome shotgun (WGS) entry which is preliminary data.</text>
</comment>
<feature type="compositionally biased region" description="Basic and acidic residues" evidence="3">
    <location>
        <begin position="282"/>
        <end position="292"/>
    </location>
</feature>
<evidence type="ECO:0000313" key="5">
    <source>
        <dbReference type="EMBL" id="MBC3767691.1"/>
    </source>
</evidence>
<comment type="similarity">
    <text evidence="1">Belongs to the MlaA family.</text>
</comment>
<keyword evidence="2 4" id="KW-0732">Signal</keyword>
<evidence type="ECO:0000256" key="2">
    <source>
        <dbReference type="ARBA" id="ARBA00022729"/>
    </source>
</evidence>
<dbReference type="EMBL" id="JACNEP010000023">
    <property type="protein sequence ID" value="MBC3767691.1"/>
    <property type="molecule type" value="Genomic_DNA"/>
</dbReference>
<dbReference type="PANTHER" id="PTHR30035">
    <property type="entry name" value="LIPOPROTEIN VACJ-RELATED"/>
    <property type="match status" value="1"/>
</dbReference>
<evidence type="ECO:0000256" key="4">
    <source>
        <dbReference type="SAM" id="SignalP"/>
    </source>
</evidence>
<protein>
    <submittedName>
        <fullName evidence="5">VacJ family lipoprotein</fullName>
    </submittedName>
</protein>
<dbReference type="PANTHER" id="PTHR30035:SF3">
    <property type="entry name" value="INTERMEMBRANE PHOSPHOLIPID TRANSPORT SYSTEM LIPOPROTEIN MLAA"/>
    <property type="match status" value="1"/>
</dbReference>
<feature type="region of interest" description="Disordered" evidence="3">
    <location>
        <begin position="270"/>
        <end position="292"/>
    </location>
</feature>
<evidence type="ECO:0000256" key="3">
    <source>
        <dbReference type="SAM" id="MobiDB-lite"/>
    </source>
</evidence>
<dbReference type="Pfam" id="PF04333">
    <property type="entry name" value="MlaA"/>
    <property type="match status" value="1"/>
</dbReference>
<dbReference type="InterPro" id="IPR007428">
    <property type="entry name" value="MlaA"/>
</dbReference>
<dbReference type="RefSeq" id="WP_186508327.1">
    <property type="nucleotide sequence ID" value="NZ_JACNEP010000023.1"/>
</dbReference>
<keyword evidence="6" id="KW-1185">Reference proteome</keyword>
<organism evidence="5 6">
    <name type="scientific">Neptunicella marina</name>
    <dbReference type="NCBI Taxonomy" id="2125989"/>
    <lineage>
        <taxon>Bacteria</taxon>
        <taxon>Pseudomonadati</taxon>
        <taxon>Pseudomonadota</taxon>
        <taxon>Gammaproteobacteria</taxon>
        <taxon>Alteromonadales</taxon>
        <taxon>Alteromonadaceae</taxon>
        <taxon>Neptunicella</taxon>
    </lineage>
</organism>